<feature type="domain" description="Aspartate/glutamate/uridylate kinase" evidence="9">
    <location>
        <begin position="3"/>
        <end position="227"/>
    </location>
</feature>
<dbReference type="InterPro" id="IPR005715">
    <property type="entry name" value="Glu_5kinase/COase_Synthase"/>
</dbReference>
<dbReference type="PRINTS" id="PR00474">
    <property type="entry name" value="GLU5KINASE"/>
</dbReference>
<dbReference type="PIRSF" id="PIRSF000729">
    <property type="entry name" value="GK"/>
    <property type="match status" value="1"/>
</dbReference>
<evidence type="ECO:0000256" key="1">
    <source>
        <dbReference type="ARBA" id="ARBA00022490"/>
    </source>
</evidence>
<evidence type="ECO:0000313" key="10">
    <source>
        <dbReference type="EMBL" id="MFD2159405.1"/>
    </source>
</evidence>
<dbReference type="Pfam" id="PF00696">
    <property type="entry name" value="AA_kinase"/>
    <property type="match status" value="1"/>
</dbReference>
<feature type="binding site" evidence="8">
    <location>
        <position position="48"/>
    </location>
    <ligand>
        <name>substrate</name>
    </ligand>
</feature>
<keyword evidence="5 8" id="KW-0547">Nucleotide-binding</keyword>
<keyword evidence="7 8" id="KW-0067">ATP-binding</keyword>
<evidence type="ECO:0000256" key="3">
    <source>
        <dbReference type="ARBA" id="ARBA00022650"/>
    </source>
</evidence>
<evidence type="ECO:0000256" key="6">
    <source>
        <dbReference type="ARBA" id="ARBA00022777"/>
    </source>
</evidence>
<dbReference type="InterPro" id="IPR001048">
    <property type="entry name" value="Asp/Glu/Uridylate_kinase"/>
</dbReference>
<keyword evidence="6 8" id="KW-0418">Kinase</keyword>
<evidence type="ECO:0000256" key="4">
    <source>
        <dbReference type="ARBA" id="ARBA00022679"/>
    </source>
</evidence>
<comment type="similarity">
    <text evidence="8">Belongs to the glutamate 5-kinase family.</text>
</comment>
<dbReference type="RefSeq" id="WP_377086087.1">
    <property type="nucleotide sequence ID" value="NZ_JBHSJL010000014.1"/>
</dbReference>
<keyword evidence="3 8" id="KW-0641">Proline biosynthesis</keyword>
<dbReference type="EMBL" id="JBHUJB010000046">
    <property type="protein sequence ID" value="MFD2159405.1"/>
    <property type="molecule type" value="Genomic_DNA"/>
</dbReference>
<evidence type="ECO:0000313" key="11">
    <source>
        <dbReference type="Proteomes" id="UP001597389"/>
    </source>
</evidence>
<dbReference type="GO" id="GO:0004349">
    <property type="term" value="F:glutamate 5-kinase activity"/>
    <property type="evidence" value="ECO:0007669"/>
    <property type="project" value="UniProtKB-EC"/>
</dbReference>
<evidence type="ECO:0000259" key="9">
    <source>
        <dbReference type="Pfam" id="PF00696"/>
    </source>
</evidence>
<dbReference type="EC" id="2.7.2.11" evidence="8"/>
<feature type="binding site" evidence="8">
    <location>
        <position position="7"/>
    </location>
    <ligand>
        <name>ATP</name>
        <dbReference type="ChEBI" id="CHEBI:30616"/>
    </ligand>
</feature>
<keyword evidence="1 8" id="KW-0963">Cytoplasm</keyword>
<name>A0ABW4ZBN3_9BACT</name>
<dbReference type="InterPro" id="IPR036393">
    <property type="entry name" value="AceGlu_kinase-like_sf"/>
</dbReference>
<dbReference type="InterPro" id="IPR011529">
    <property type="entry name" value="Glu_5kinase"/>
</dbReference>
<dbReference type="InterPro" id="IPR041739">
    <property type="entry name" value="G5K_ProB"/>
</dbReference>
<evidence type="ECO:0000256" key="8">
    <source>
        <dbReference type="HAMAP-Rule" id="MF_00456"/>
    </source>
</evidence>
<keyword evidence="4 8" id="KW-0808">Transferase</keyword>
<comment type="pathway">
    <text evidence="8">Amino-acid biosynthesis; L-proline biosynthesis; L-glutamate 5-semialdehyde from L-glutamate: step 1/2.</text>
</comment>
<evidence type="ECO:0000256" key="2">
    <source>
        <dbReference type="ARBA" id="ARBA00022605"/>
    </source>
</evidence>
<comment type="caution">
    <text evidence="8">Lacks conserved residue(s) required for the propagation of feature annotation.</text>
</comment>
<dbReference type="Gene3D" id="3.40.1160.10">
    <property type="entry name" value="Acetylglutamate kinase-like"/>
    <property type="match status" value="1"/>
</dbReference>
<evidence type="ECO:0000256" key="7">
    <source>
        <dbReference type="ARBA" id="ARBA00022840"/>
    </source>
</evidence>
<feature type="binding site" evidence="8">
    <location>
        <position position="136"/>
    </location>
    <ligand>
        <name>substrate</name>
    </ligand>
</feature>
<dbReference type="PANTHER" id="PTHR43654">
    <property type="entry name" value="GLUTAMATE 5-KINASE"/>
    <property type="match status" value="1"/>
</dbReference>
<organism evidence="10 11">
    <name type="scientific">Rubritalea tangerina</name>
    <dbReference type="NCBI Taxonomy" id="430798"/>
    <lineage>
        <taxon>Bacteria</taxon>
        <taxon>Pseudomonadati</taxon>
        <taxon>Verrucomicrobiota</taxon>
        <taxon>Verrucomicrobiia</taxon>
        <taxon>Verrucomicrobiales</taxon>
        <taxon>Rubritaleaceae</taxon>
        <taxon>Rubritalea</taxon>
    </lineage>
</organism>
<comment type="subcellular location">
    <subcellularLocation>
        <location evidence="8">Cytoplasm</location>
    </subcellularLocation>
</comment>
<dbReference type="SUPFAM" id="SSF53633">
    <property type="entry name" value="Carbamate kinase-like"/>
    <property type="match status" value="1"/>
</dbReference>
<reference evidence="11" key="1">
    <citation type="journal article" date="2019" name="Int. J. Syst. Evol. Microbiol.">
        <title>The Global Catalogue of Microorganisms (GCM) 10K type strain sequencing project: providing services to taxonomists for standard genome sequencing and annotation.</title>
        <authorList>
            <consortium name="The Broad Institute Genomics Platform"/>
            <consortium name="The Broad Institute Genome Sequencing Center for Infectious Disease"/>
            <person name="Wu L."/>
            <person name="Ma J."/>
        </authorList>
    </citation>
    <scope>NUCLEOTIDE SEQUENCE [LARGE SCALE GENOMIC DNA]</scope>
    <source>
        <strain evidence="11">CCUG 57942</strain>
    </source>
</reference>
<proteinExistence type="inferred from homology"/>
<keyword evidence="2 8" id="KW-0028">Amino-acid biosynthesis</keyword>
<comment type="catalytic activity">
    <reaction evidence="8">
        <text>L-glutamate + ATP = L-glutamyl 5-phosphate + ADP</text>
        <dbReference type="Rhea" id="RHEA:14877"/>
        <dbReference type="ChEBI" id="CHEBI:29985"/>
        <dbReference type="ChEBI" id="CHEBI:30616"/>
        <dbReference type="ChEBI" id="CHEBI:58274"/>
        <dbReference type="ChEBI" id="CHEBI:456216"/>
        <dbReference type="EC" id="2.7.2.11"/>
    </reaction>
</comment>
<feature type="binding site" evidence="8">
    <location>
        <position position="148"/>
    </location>
    <ligand>
        <name>substrate</name>
    </ligand>
</feature>
<protein>
    <recommendedName>
        <fullName evidence="8">Glutamate 5-kinase</fullName>
        <ecNumber evidence="8">2.7.2.11</ecNumber>
    </recommendedName>
    <alternativeName>
        <fullName evidence="8">Gamma-glutamyl kinase</fullName>
        <shortName evidence="8">GK</shortName>
    </alternativeName>
</protein>
<sequence length="252" mass="26704">MKPVVIKIGTGVLTRESDGLLDRAALTKLVTAVADLVHSGQPCVLVSSGAVGAGVSQLGLHEYPSDVPTRQACAAVGQTRLMHAYENLFSNFDLSVAQLLLTADDFRDSARLRRMEDTLSRLSQCAKIVPIINENDSVAVEELSMGDNDMLSARVAGVIGASQLILLSNIDGLLAPESTEVIPLVEKVEDVLGFIRADKGKFSIGGMASKLKAVQVALDGGIETVIAHGKSPERLEAITRGEGLCTRFLVPQ</sequence>
<accession>A0ABW4ZBN3</accession>
<keyword evidence="10" id="KW-0378">Hydrolase</keyword>
<gene>
    <name evidence="8 10" type="primary">proB</name>
    <name evidence="10" type="ORF">ACFSW8_10880</name>
</gene>
<dbReference type="NCBIfam" id="TIGR01027">
    <property type="entry name" value="proB"/>
    <property type="match status" value="1"/>
</dbReference>
<comment type="function">
    <text evidence="8">Catalyzes the transfer of a phosphate group to glutamate to form L-glutamate 5-phosphate.</text>
</comment>
<dbReference type="HAMAP" id="MF_00456">
    <property type="entry name" value="ProB"/>
    <property type="match status" value="1"/>
</dbReference>
<comment type="caution">
    <text evidence="10">The sequence shown here is derived from an EMBL/GenBank/DDBJ whole genome shotgun (WGS) entry which is preliminary data.</text>
</comment>
<evidence type="ECO:0000256" key="5">
    <source>
        <dbReference type="ARBA" id="ARBA00022741"/>
    </source>
</evidence>
<keyword evidence="11" id="KW-1185">Reference proteome</keyword>
<dbReference type="GO" id="GO:0016787">
    <property type="term" value="F:hydrolase activity"/>
    <property type="evidence" value="ECO:0007669"/>
    <property type="project" value="UniProtKB-KW"/>
</dbReference>
<dbReference type="InterPro" id="IPR001057">
    <property type="entry name" value="Glu/AcGlu_kinase"/>
</dbReference>
<dbReference type="PANTHER" id="PTHR43654:SF1">
    <property type="entry name" value="ISOPENTENYL PHOSPHATE KINASE"/>
    <property type="match status" value="1"/>
</dbReference>
<dbReference type="CDD" id="cd04242">
    <property type="entry name" value="AAK_G5K_ProB"/>
    <property type="match status" value="1"/>
</dbReference>
<dbReference type="Proteomes" id="UP001597389">
    <property type="component" value="Unassembled WGS sequence"/>
</dbReference>